<evidence type="ECO:0000313" key="3">
    <source>
        <dbReference type="Proteomes" id="UP001314229"/>
    </source>
</evidence>
<dbReference type="Proteomes" id="UP001314229">
    <property type="component" value="Unassembled WGS sequence"/>
</dbReference>
<keyword evidence="1" id="KW-0732">Signal</keyword>
<keyword evidence="3" id="KW-1185">Reference proteome</keyword>
<dbReference type="AlphaFoldDB" id="A0AAV1NNK2"/>
<gene>
    <name evidence="2" type="ORF">FSCOSCO3_A026669</name>
</gene>
<accession>A0AAV1NNK2</accession>
<organism evidence="2 3">
    <name type="scientific">Scomber scombrus</name>
    <name type="common">Atlantic mackerel</name>
    <name type="synonym">Scomber vernalis</name>
    <dbReference type="NCBI Taxonomy" id="13677"/>
    <lineage>
        <taxon>Eukaryota</taxon>
        <taxon>Metazoa</taxon>
        <taxon>Chordata</taxon>
        <taxon>Craniata</taxon>
        <taxon>Vertebrata</taxon>
        <taxon>Euteleostomi</taxon>
        <taxon>Actinopterygii</taxon>
        <taxon>Neopterygii</taxon>
        <taxon>Teleostei</taxon>
        <taxon>Neoteleostei</taxon>
        <taxon>Acanthomorphata</taxon>
        <taxon>Pelagiaria</taxon>
        <taxon>Scombriformes</taxon>
        <taxon>Scombridae</taxon>
        <taxon>Scomber</taxon>
    </lineage>
</organism>
<dbReference type="EMBL" id="CAWUFR010000046">
    <property type="protein sequence ID" value="CAK6960803.1"/>
    <property type="molecule type" value="Genomic_DNA"/>
</dbReference>
<evidence type="ECO:0000256" key="1">
    <source>
        <dbReference type="SAM" id="SignalP"/>
    </source>
</evidence>
<feature type="signal peptide" evidence="1">
    <location>
        <begin position="1"/>
        <end position="22"/>
    </location>
</feature>
<protein>
    <submittedName>
        <fullName evidence="2">Uncharacterized protein LOC121912036</fullName>
    </submittedName>
</protein>
<evidence type="ECO:0000313" key="2">
    <source>
        <dbReference type="EMBL" id="CAK6960803.1"/>
    </source>
</evidence>
<sequence length="165" mass="18559">MWHLIVGSLCLFSYDFIQPVSTDDLLCSVTQDDRGTVYSVPEFKAEDCGYSWATADHVLANHMEMMEGIVVTNSNRTLVTRNCSNLIYYTRDCISEDSQLTATCMSNCTRNVVAPDDQEAAQQHNNTITDKIQHIIVPGIQNGEKVKRGLQQSEQQLNFEGLLLH</sequence>
<reference evidence="2 3" key="1">
    <citation type="submission" date="2024-01" db="EMBL/GenBank/DDBJ databases">
        <authorList>
            <person name="Alioto T."/>
            <person name="Alioto T."/>
            <person name="Gomez Garrido J."/>
        </authorList>
    </citation>
    <scope>NUCLEOTIDE SEQUENCE [LARGE SCALE GENOMIC DNA]</scope>
</reference>
<feature type="chain" id="PRO_5043785355" evidence="1">
    <location>
        <begin position="23"/>
        <end position="165"/>
    </location>
</feature>
<comment type="caution">
    <text evidence="2">The sequence shown here is derived from an EMBL/GenBank/DDBJ whole genome shotgun (WGS) entry which is preliminary data.</text>
</comment>
<name>A0AAV1NNK2_SCOSC</name>
<proteinExistence type="predicted"/>